<dbReference type="PRINTS" id="PR01264">
    <property type="entry name" value="MECHCHANNEL"/>
</dbReference>
<dbReference type="SUPFAM" id="SSF81330">
    <property type="entry name" value="Gated mechanosensitive channel"/>
    <property type="match status" value="1"/>
</dbReference>
<evidence type="ECO:0000256" key="2">
    <source>
        <dbReference type="ARBA" id="ARBA00007254"/>
    </source>
</evidence>
<evidence type="ECO:0000256" key="3">
    <source>
        <dbReference type="ARBA" id="ARBA00022448"/>
    </source>
</evidence>
<comment type="subunit">
    <text evidence="10">Homopentamer.</text>
</comment>
<reference evidence="11 12" key="1">
    <citation type="submission" date="2021-03" db="EMBL/GenBank/DDBJ databases">
        <title>Enterococcal diversity collection.</title>
        <authorList>
            <person name="Gilmore M.S."/>
            <person name="Schwartzman J."/>
            <person name="Van Tyne D."/>
            <person name="Martin M."/>
            <person name="Earl A.M."/>
            <person name="Manson A.L."/>
            <person name="Straub T."/>
            <person name="Salamzade R."/>
            <person name="Saavedra J."/>
            <person name="Lebreton F."/>
            <person name="Prichula J."/>
            <person name="Schaufler K."/>
            <person name="Gaca A."/>
            <person name="Sgardioli B."/>
            <person name="Wagenaar J."/>
            <person name="Strong T."/>
        </authorList>
    </citation>
    <scope>NUCLEOTIDE SEQUENCE [LARGE SCALE GENOMIC DNA]</scope>
    <source>
        <strain evidence="11 12">669A</strain>
    </source>
</reference>
<evidence type="ECO:0000256" key="9">
    <source>
        <dbReference type="ARBA" id="ARBA00023303"/>
    </source>
</evidence>
<feature type="transmembrane region" description="Helical" evidence="10">
    <location>
        <begin position="73"/>
        <end position="96"/>
    </location>
</feature>
<keyword evidence="4 10" id="KW-1003">Cell membrane</keyword>
<name>A0ABS3LFD4_9ENTE</name>
<dbReference type="Pfam" id="PF01741">
    <property type="entry name" value="MscL"/>
    <property type="match status" value="1"/>
</dbReference>
<keyword evidence="7 10" id="KW-0406">Ion transport</keyword>
<evidence type="ECO:0000256" key="1">
    <source>
        <dbReference type="ARBA" id="ARBA00004651"/>
    </source>
</evidence>
<evidence type="ECO:0000256" key="5">
    <source>
        <dbReference type="ARBA" id="ARBA00022692"/>
    </source>
</evidence>
<dbReference type="PANTHER" id="PTHR30266">
    <property type="entry name" value="MECHANOSENSITIVE CHANNEL MSCL"/>
    <property type="match status" value="1"/>
</dbReference>
<feature type="transmembrane region" description="Helical" evidence="10">
    <location>
        <begin position="12"/>
        <end position="35"/>
    </location>
</feature>
<keyword evidence="8 10" id="KW-0472">Membrane</keyword>
<evidence type="ECO:0000313" key="12">
    <source>
        <dbReference type="Proteomes" id="UP000664601"/>
    </source>
</evidence>
<protein>
    <recommendedName>
        <fullName evidence="10">Large-conductance mechanosensitive channel</fullName>
    </recommendedName>
</protein>
<comment type="function">
    <text evidence="10">Channel that opens in response to stretch forces in the membrane lipid bilayer. May participate in the regulation of osmotic pressure changes within the cell.</text>
</comment>
<keyword evidence="6 10" id="KW-1133">Transmembrane helix</keyword>
<dbReference type="Proteomes" id="UP000664601">
    <property type="component" value="Unassembled WGS sequence"/>
</dbReference>
<proteinExistence type="inferred from homology"/>
<evidence type="ECO:0000256" key="7">
    <source>
        <dbReference type="ARBA" id="ARBA00023065"/>
    </source>
</evidence>
<dbReference type="RefSeq" id="WP_207674765.1">
    <property type="nucleotide sequence ID" value="NZ_JAFREM010000027.1"/>
</dbReference>
<sequence length="157" mass="17104">MFKEFKDFLMRGNVIDLAVGVVIGSAFTAIVTQVVDGLITPLVGLIVSLFTKGQDLEAAVSVLDWVPVKGVKFAFGDVVSAIITFLITGFVLFLIVKAANRAQTIGGHNKEEPEEEVAPTAEDYLADIRDLLAEQKHLQEHVKTEDPVVIQEKPTDL</sequence>
<comment type="subcellular location">
    <subcellularLocation>
        <location evidence="1 10">Cell membrane</location>
        <topology evidence="1 10">Multi-pass membrane protein</topology>
    </subcellularLocation>
</comment>
<dbReference type="EMBL" id="JAFREM010000027">
    <property type="protein sequence ID" value="MBO1307770.1"/>
    <property type="molecule type" value="Genomic_DNA"/>
</dbReference>
<evidence type="ECO:0000313" key="11">
    <source>
        <dbReference type="EMBL" id="MBO1307770.1"/>
    </source>
</evidence>
<dbReference type="InterPro" id="IPR036019">
    <property type="entry name" value="MscL_channel"/>
</dbReference>
<dbReference type="InterPro" id="IPR019823">
    <property type="entry name" value="Mechanosensitive_channel_CS"/>
</dbReference>
<keyword evidence="9 10" id="KW-0407">Ion channel</keyword>
<comment type="caution">
    <text evidence="11">The sequence shown here is derived from an EMBL/GenBank/DDBJ whole genome shotgun (WGS) entry which is preliminary data.</text>
</comment>
<gene>
    <name evidence="10 11" type="primary">mscL</name>
    <name evidence="11" type="ORF">JZO70_16465</name>
</gene>
<evidence type="ECO:0000256" key="6">
    <source>
        <dbReference type="ARBA" id="ARBA00022989"/>
    </source>
</evidence>
<keyword evidence="5 10" id="KW-0812">Transmembrane</keyword>
<evidence type="ECO:0000256" key="4">
    <source>
        <dbReference type="ARBA" id="ARBA00022475"/>
    </source>
</evidence>
<dbReference type="InterPro" id="IPR001185">
    <property type="entry name" value="MS_channel"/>
</dbReference>
<organism evidence="11 12">
    <name type="scientific">Candidatus Enterococcus moelleringii</name>
    <dbReference type="NCBI Taxonomy" id="2815325"/>
    <lineage>
        <taxon>Bacteria</taxon>
        <taxon>Bacillati</taxon>
        <taxon>Bacillota</taxon>
        <taxon>Bacilli</taxon>
        <taxon>Lactobacillales</taxon>
        <taxon>Enterococcaceae</taxon>
        <taxon>Enterococcus</taxon>
    </lineage>
</organism>
<dbReference type="NCBIfam" id="TIGR00220">
    <property type="entry name" value="mscL"/>
    <property type="match status" value="1"/>
</dbReference>
<dbReference type="PROSITE" id="PS01327">
    <property type="entry name" value="MSCL"/>
    <property type="match status" value="1"/>
</dbReference>
<keyword evidence="3 10" id="KW-0813">Transport</keyword>
<comment type="similarity">
    <text evidence="2 10">Belongs to the MscL family.</text>
</comment>
<dbReference type="PANTHER" id="PTHR30266:SF2">
    <property type="entry name" value="LARGE-CONDUCTANCE MECHANOSENSITIVE CHANNEL"/>
    <property type="match status" value="1"/>
</dbReference>
<dbReference type="Gene3D" id="1.10.1200.120">
    <property type="entry name" value="Large-conductance mechanosensitive channel, MscL, domain 1"/>
    <property type="match status" value="1"/>
</dbReference>
<keyword evidence="12" id="KW-1185">Reference proteome</keyword>
<evidence type="ECO:0000256" key="10">
    <source>
        <dbReference type="HAMAP-Rule" id="MF_00115"/>
    </source>
</evidence>
<evidence type="ECO:0000256" key="8">
    <source>
        <dbReference type="ARBA" id="ARBA00023136"/>
    </source>
</evidence>
<dbReference type="HAMAP" id="MF_00115">
    <property type="entry name" value="MscL"/>
    <property type="match status" value="1"/>
</dbReference>
<accession>A0ABS3LFD4</accession>
<dbReference type="InterPro" id="IPR037673">
    <property type="entry name" value="MSC/AndL"/>
</dbReference>